<protein>
    <submittedName>
        <fullName evidence="1">Uncharacterized protein</fullName>
    </submittedName>
</protein>
<name>A0A9P5A6P6_9HYPO</name>
<dbReference type="OrthoDB" id="5082942at2759"/>
<dbReference type="AlphaFoldDB" id="A0A9P5A6P6"/>
<comment type="caution">
    <text evidence="1">The sequence shown here is derived from an EMBL/GenBank/DDBJ whole genome shotgun (WGS) entry which is preliminary data.</text>
</comment>
<organism evidence="1 2">
    <name type="scientific">Fusarium beomiforme</name>
    <dbReference type="NCBI Taxonomy" id="44412"/>
    <lineage>
        <taxon>Eukaryota</taxon>
        <taxon>Fungi</taxon>
        <taxon>Dikarya</taxon>
        <taxon>Ascomycota</taxon>
        <taxon>Pezizomycotina</taxon>
        <taxon>Sordariomycetes</taxon>
        <taxon>Hypocreomycetidae</taxon>
        <taxon>Hypocreales</taxon>
        <taxon>Nectriaceae</taxon>
        <taxon>Fusarium</taxon>
        <taxon>Fusarium burgessii species complex</taxon>
    </lineage>
</organism>
<reference evidence="1" key="2">
    <citation type="submission" date="2020-02" db="EMBL/GenBank/DDBJ databases">
        <title>Identification and distribution of gene clusters putatively required for synthesis of sphingolipid metabolism inhibitors in phylogenetically diverse species of the filamentous fungus Fusarium.</title>
        <authorList>
            <person name="Kim H.-S."/>
            <person name="Busman M."/>
            <person name="Brown D.W."/>
            <person name="Divon H."/>
            <person name="Uhlig S."/>
            <person name="Proctor R.H."/>
        </authorList>
    </citation>
    <scope>NUCLEOTIDE SEQUENCE</scope>
    <source>
        <strain evidence="1">NRRL 25174</strain>
    </source>
</reference>
<proteinExistence type="predicted"/>
<keyword evidence="2" id="KW-1185">Reference proteome</keyword>
<gene>
    <name evidence="1" type="ORF">FBEOM_12914</name>
</gene>
<dbReference type="EMBL" id="PVQB02000875">
    <property type="protein sequence ID" value="KAF4333285.1"/>
    <property type="molecule type" value="Genomic_DNA"/>
</dbReference>
<reference evidence="1" key="1">
    <citation type="journal article" date="2017" name="Mycologia">
        <title>Fusarium algeriense, sp. nov., a novel toxigenic crown rot pathogen of durum wheat from Algeria is nested in the Fusarium burgessii species complex.</title>
        <authorList>
            <person name="Laraba I."/>
            <person name="Keddad A."/>
            <person name="Boureghda H."/>
            <person name="Abdallah N."/>
            <person name="Vaughan M.M."/>
            <person name="Proctor R.H."/>
            <person name="Busman M."/>
            <person name="O'Donnell K."/>
        </authorList>
    </citation>
    <scope>NUCLEOTIDE SEQUENCE</scope>
    <source>
        <strain evidence="1">NRRL 25174</strain>
    </source>
</reference>
<evidence type="ECO:0000313" key="1">
    <source>
        <dbReference type="EMBL" id="KAF4333285.1"/>
    </source>
</evidence>
<accession>A0A9P5A6P6</accession>
<dbReference type="Proteomes" id="UP000730481">
    <property type="component" value="Unassembled WGS sequence"/>
</dbReference>
<evidence type="ECO:0000313" key="2">
    <source>
        <dbReference type="Proteomes" id="UP000730481"/>
    </source>
</evidence>
<sequence>MDQGIAFSPRGMAYNTGKIERGEELQIKNICSLDVVTVVGEPLPTDFPSTTGKVTNPDALAPEISNTIPTQGESGLLARRLSDQKCNIQLLHSCLNRIREILPLPNDAKAQDRIFYYHKFTMGVDNT</sequence>